<reference evidence="1" key="1">
    <citation type="submission" date="2018-11" db="EMBL/GenBank/DDBJ databases">
        <authorList>
            <consortium name="Pathogen Informatics"/>
        </authorList>
    </citation>
    <scope>NUCLEOTIDE SEQUENCE</scope>
</reference>
<comment type="caution">
    <text evidence="1">The sequence shown here is derived from an EMBL/GenBank/DDBJ whole genome shotgun (WGS) entry which is preliminary data.</text>
</comment>
<keyword evidence="2" id="KW-1185">Reference proteome</keyword>
<gene>
    <name evidence="1" type="ORF">PXEA_LOCUS10870</name>
</gene>
<protein>
    <submittedName>
        <fullName evidence="1">Uncharacterized protein</fullName>
    </submittedName>
</protein>
<organism evidence="1 2">
    <name type="scientific">Protopolystoma xenopodis</name>
    <dbReference type="NCBI Taxonomy" id="117903"/>
    <lineage>
        <taxon>Eukaryota</taxon>
        <taxon>Metazoa</taxon>
        <taxon>Spiralia</taxon>
        <taxon>Lophotrochozoa</taxon>
        <taxon>Platyhelminthes</taxon>
        <taxon>Monogenea</taxon>
        <taxon>Polyopisthocotylea</taxon>
        <taxon>Polystomatidea</taxon>
        <taxon>Polystomatidae</taxon>
        <taxon>Protopolystoma</taxon>
    </lineage>
</organism>
<proteinExistence type="predicted"/>
<sequence>MSAPLQCPDPTALLPQEAMTSFTGLPSPGMLVGPAYGLGQHSGPEMATSSAGAVAVPVCAGVNQRCQICGDKATG</sequence>
<evidence type="ECO:0000313" key="1">
    <source>
        <dbReference type="EMBL" id="VEL17430.1"/>
    </source>
</evidence>
<dbReference type="Proteomes" id="UP000784294">
    <property type="component" value="Unassembled WGS sequence"/>
</dbReference>
<dbReference type="AlphaFoldDB" id="A0A3S5FD93"/>
<name>A0A3S5FD93_9PLAT</name>
<dbReference type="EMBL" id="CAAALY010032577">
    <property type="protein sequence ID" value="VEL17430.1"/>
    <property type="molecule type" value="Genomic_DNA"/>
</dbReference>
<accession>A0A3S5FD93</accession>
<evidence type="ECO:0000313" key="2">
    <source>
        <dbReference type="Proteomes" id="UP000784294"/>
    </source>
</evidence>